<dbReference type="EnsemblPlants" id="AET3Gv20865600.1">
    <property type="protein sequence ID" value="AET3Gv20865600.1"/>
    <property type="gene ID" value="AET3Gv20865600"/>
</dbReference>
<protein>
    <recommendedName>
        <fullName evidence="3">Reverse transcriptase domain-containing protein</fullName>
    </recommendedName>
</protein>
<name>A0A453G2Z5_AEGTS</name>
<reference evidence="1" key="4">
    <citation type="submission" date="2019-03" db="UniProtKB">
        <authorList>
            <consortium name="EnsemblPlants"/>
        </authorList>
    </citation>
    <scope>IDENTIFICATION</scope>
</reference>
<reference evidence="1" key="5">
    <citation type="journal article" date="2021" name="G3 (Bethesda)">
        <title>Aegilops tauschii genome assembly Aet v5.0 features greater sequence contiguity and improved annotation.</title>
        <authorList>
            <person name="Wang L."/>
            <person name="Zhu T."/>
            <person name="Rodriguez J.C."/>
            <person name="Deal K.R."/>
            <person name="Dubcovsky J."/>
            <person name="McGuire P.E."/>
            <person name="Lux T."/>
            <person name="Spannagl M."/>
            <person name="Mayer K.F.X."/>
            <person name="Baldrich P."/>
            <person name="Meyers B.C."/>
            <person name="Huo N."/>
            <person name="Gu Y.Q."/>
            <person name="Zhou H."/>
            <person name="Devos K.M."/>
            <person name="Bennetzen J.L."/>
            <person name="Unver T."/>
            <person name="Budak H."/>
            <person name="Gulick P.J."/>
            <person name="Galiba G."/>
            <person name="Kalapos B."/>
            <person name="Nelson D.R."/>
            <person name="Li P."/>
            <person name="You F.M."/>
            <person name="Luo M.C."/>
            <person name="Dvorak J."/>
        </authorList>
    </citation>
    <scope>NUCLEOTIDE SEQUENCE [LARGE SCALE GENOMIC DNA]</scope>
    <source>
        <strain evidence="1">cv. AL8/78</strain>
    </source>
</reference>
<dbReference type="Gramene" id="AET3Gv20865600.1">
    <property type="protein sequence ID" value="AET3Gv20865600.1"/>
    <property type="gene ID" value="AET3Gv20865600"/>
</dbReference>
<evidence type="ECO:0000313" key="2">
    <source>
        <dbReference type="Proteomes" id="UP000015105"/>
    </source>
</evidence>
<proteinExistence type="predicted"/>
<evidence type="ECO:0008006" key="3">
    <source>
        <dbReference type="Google" id="ProtNLM"/>
    </source>
</evidence>
<dbReference type="STRING" id="200361.A0A453G2Z5"/>
<keyword evidence="2" id="KW-1185">Reference proteome</keyword>
<sequence>MKNGNILDGVVTIHEVFHELRRTKQEGVILKLDFEKAYDRVNWDFLQEVLLKKGFL</sequence>
<dbReference type="Proteomes" id="UP000015105">
    <property type="component" value="Chromosome 3D"/>
</dbReference>
<accession>A0A453G2Z5</accession>
<evidence type="ECO:0000313" key="1">
    <source>
        <dbReference type="EnsemblPlants" id="AET3Gv20865600.1"/>
    </source>
</evidence>
<reference evidence="1" key="3">
    <citation type="journal article" date="2017" name="Nature">
        <title>Genome sequence of the progenitor of the wheat D genome Aegilops tauschii.</title>
        <authorList>
            <person name="Luo M.C."/>
            <person name="Gu Y.Q."/>
            <person name="Puiu D."/>
            <person name="Wang H."/>
            <person name="Twardziok S.O."/>
            <person name="Deal K.R."/>
            <person name="Huo N."/>
            <person name="Zhu T."/>
            <person name="Wang L."/>
            <person name="Wang Y."/>
            <person name="McGuire P.E."/>
            <person name="Liu S."/>
            <person name="Long H."/>
            <person name="Ramasamy R.K."/>
            <person name="Rodriguez J.C."/>
            <person name="Van S.L."/>
            <person name="Yuan L."/>
            <person name="Wang Z."/>
            <person name="Xia Z."/>
            <person name="Xiao L."/>
            <person name="Anderson O.D."/>
            <person name="Ouyang S."/>
            <person name="Liang Y."/>
            <person name="Zimin A.V."/>
            <person name="Pertea G."/>
            <person name="Qi P."/>
            <person name="Bennetzen J.L."/>
            <person name="Dai X."/>
            <person name="Dawson M.W."/>
            <person name="Muller H.G."/>
            <person name="Kugler K."/>
            <person name="Rivarola-Duarte L."/>
            <person name="Spannagl M."/>
            <person name="Mayer K.F.X."/>
            <person name="Lu F.H."/>
            <person name="Bevan M.W."/>
            <person name="Leroy P."/>
            <person name="Li P."/>
            <person name="You F.M."/>
            <person name="Sun Q."/>
            <person name="Liu Z."/>
            <person name="Lyons E."/>
            <person name="Wicker T."/>
            <person name="Salzberg S.L."/>
            <person name="Devos K.M."/>
            <person name="Dvorak J."/>
        </authorList>
    </citation>
    <scope>NUCLEOTIDE SEQUENCE [LARGE SCALE GENOMIC DNA]</scope>
    <source>
        <strain evidence="1">cv. AL8/78</strain>
    </source>
</reference>
<reference evidence="2" key="2">
    <citation type="journal article" date="2017" name="Nat. Plants">
        <title>The Aegilops tauschii genome reveals multiple impacts of transposons.</title>
        <authorList>
            <person name="Zhao G."/>
            <person name="Zou C."/>
            <person name="Li K."/>
            <person name="Wang K."/>
            <person name="Li T."/>
            <person name="Gao L."/>
            <person name="Zhang X."/>
            <person name="Wang H."/>
            <person name="Yang Z."/>
            <person name="Liu X."/>
            <person name="Jiang W."/>
            <person name="Mao L."/>
            <person name="Kong X."/>
            <person name="Jiao Y."/>
            <person name="Jia J."/>
        </authorList>
    </citation>
    <scope>NUCLEOTIDE SEQUENCE [LARGE SCALE GENOMIC DNA]</scope>
    <source>
        <strain evidence="2">cv. AL8/78</strain>
    </source>
</reference>
<organism evidence="1 2">
    <name type="scientific">Aegilops tauschii subsp. strangulata</name>
    <name type="common">Goatgrass</name>
    <dbReference type="NCBI Taxonomy" id="200361"/>
    <lineage>
        <taxon>Eukaryota</taxon>
        <taxon>Viridiplantae</taxon>
        <taxon>Streptophyta</taxon>
        <taxon>Embryophyta</taxon>
        <taxon>Tracheophyta</taxon>
        <taxon>Spermatophyta</taxon>
        <taxon>Magnoliopsida</taxon>
        <taxon>Liliopsida</taxon>
        <taxon>Poales</taxon>
        <taxon>Poaceae</taxon>
        <taxon>BOP clade</taxon>
        <taxon>Pooideae</taxon>
        <taxon>Triticodae</taxon>
        <taxon>Triticeae</taxon>
        <taxon>Triticinae</taxon>
        <taxon>Aegilops</taxon>
    </lineage>
</organism>
<reference evidence="2" key="1">
    <citation type="journal article" date="2014" name="Science">
        <title>Ancient hybridizations among the ancestral genomes of bread wheat.</title>
        <authorList>
            <consortium name="International Wheat Genome Sequencing Consortium,"/>
            <person name="Marcussen T."/>
            <person name="Sandve S.R."/>
            <person name="Heier L."/>
            <person name="Spannagl M."/>
            <person name="Pfeifer M."/>
            <person name="Jakobsen K.S."/>
            <person name="Wulff B.B."/>
            <person name="Steuernagel B."/>
            <person name="Mayer K.F."/>
            <person name="Olsen O.A."/>
        </authorList>
    </citation>
    <scope>NUCLEOTIDE SEQUENCE [LARGE SCALE GENOMIC DNA]</scope>
    <source>
        <strain evidence="2">cv. AL8/78</strain>
    </source>
</reference>
<dbReference type="AlphaFoldDB" id="A0A453G2Z5"/>